<sequence length="156" mass="16635">MILSAPTDGRHARPPTGASAVRDRQGDPVPTDLDARYGRVRSPGRRRRATVLGVAAGVVVALAFGVWAAVTQWSVDVHWQQIGYVVEGDAAVQVTYDVQRPRDRVLTCRLRALDEHKTAVGIASVTVPAGGPSEVRRTDVVRTSARAVTGLVDSCG</sequence>
<evidence type="ECO:0008006" key="5">
    <source>
        <dbReference type="Google" id="ProtNLM"/>
    </source>
</evidence>
<reference evidence="4" key="1">
    <citation type="journal article" date="2019" name="Int. J. Syst. Evol. Microbiol.">
        <title>The Global Catalogue of Microorganisms (GCM) 10K type strain sequencing project: providing services to taxonomists for standard genome sequencing and annotation.</title>
        <authorList>
            <consortium name="The Broad Institute Genomics Platform"/>
            <consortium name="The Broad Institute Genome Sequencing Center for Infectious Disease"/>
            <person name="Wu L."/>
            <person name="Ma J."/>
        </authorList>
    </citation>
    <scope>NUCLEOTIDE SEQUENCE [LARGE SCALE GENOMIC DNA]</scope>
    <source>
        <strain evidence="4">NBRC 108730</strain>
    </source>
</reference>
<accession>A0ABQ6JFC2</accession>
<evidence type="ECO:0000313" key="3">
    <source>
        <dbReference type="EMBL" id="GMA86133.1"/>
    </source>
</evidence>
<comment type="caution">
    <text evidence="3">The sequence shown here is derived from an EMBL/GenBank/DDBJ whole genome shotgun (WGS) entry which is preliminary data.</text>
</comment>
<dbReference type="InterPro" id="IPR025443">
    <property type="entry name" value="DUF4307"/>
</dbReference>
<gene>
    <name evidence="3" type="ORF">GCM10025868_13830</name>
</gene>
<dbReference type="Proteomes" id="UP001157017">
    <property type="component" value="Unassembled WGS sequence"/>
</dbReference>
<keyword evidence="2" id="KW-1133">Transmembrane helix</keyword>
<organism evidence="3 4">
    <name type="scientific">Angustibacter aerolatus</name>
    <dbReference type="NCBI Taxonomy" id="1162965"/>
    <lineage>
        <taxon>Bacteria</taxon>
        <taxon>Bacillati</taxon>
        <taxon>Actinomycetota</taxon>
        <taxon>Actinomycetes</taxon>
        <taxon>Kineosporiales</taxon>
        <taxon>Kineosporiaceae</taxon>
    </lineage>
</organism>
<proteinExistence type="predicted"/>
<keyword evidence="2" id="KW-0812">Transmembrane</keyword>
<feature type="region of interest" description="Disordered" evidence="1">
    <location>
        <begin position="1"/>
        <end position="40"/>
    </location>
</feature>
<keyword evidence="2" id="KW-0472">Membrane</keyword>
<name>A0ABQ6JFC2_9ACTN</name>
<evidence type="ECO:0000313" key="4">
    <source>
        <dbReference type="Proteomes" id="UP001157017"/>
    </source>
</evidence>
<feature type="transmembrane region" description="Helical" evidence="2">
    <location>
        <begin position="49"/>
        <end position="70"/>
    </location>
</feature>
<keyword evidence="4" id="KW-1185">Reference proteome</keyword>
<protein>
    <recommendedName>
        <fullName evidence="5">DUF4307 domain-containing protein</fullName>
    </recommendedName>
</protein>
<dbReference type="EMBL" id="BSUZ01000001">
    <property type="protein sequence ID" value="GMA86133.1"/>
    <property type="molecule type" value="Genomic_DNA"/>
</dbReference>
<evidence type="ECO:0000256" key="1">
    <source>
        <dbReference type="SAM" id="MobiDB-lite"/>
    </source>
</evidence>
<evidence type="ECO:0000256" key="2">
    <source>
        <dbReference type="SAM" id="Phobius"/>
    </source>
</evidence>
<dbReference type="Pfam" id="PF14155">
    <property type="entry name" value="DUF4307"/>
    <property type="match status" value="1"/>
</dbReference>